<gene>
    <name evidence="8" type="ORF">AXK60_14290</name>
    <name evidence="7" type="ORF">AXK61_19800</name>
</gene>
<evidence type="ECO:0008006" key="11">
    <source>
        <dbReference type="Google" id="ProtNLM"/>
    </source>
</evidence>
<feature type="transmembrane region" description="Helical" evidence="6">
    <location>
        <begin position="174"/>
        <end position="194"/>
    </location>
</feature>
<keyword evidence="3 6" id="KW-0812">Transmembrane</keyword>
<evidence type="ECO:0000313" key="9">
    <source>
        <dbReference type="Proteomes" id="UP000070258"/>
    </source>
</evidence>
<accession>A0A137ZXX5</accession>
<feature type="transmembrane region" description="Helical" evidence="6">
    <location>
        <begin position="87"/>
        <end position="111"/>
    </location>
</feature>
<reference evidence="7 10" key="3">
    <citation type="submission" date="2016-02" db="EMBL/GenBank/DDBJ databases">
        <authorList>
            <person name="Teng J.L."/>
            <person name="Tang Y."/>
            <person name="Huang Y."/>
            <person name="Guo F."/>
            <person name="Wei W."/>
            <person name="Chen J.H."/>
            <person name="Wong S.Y."/>
            <person name="Lau S.K."/>
            <person name="Woo P.C."/>
        </authorList>
    </citation>
    <scope>NUCLEOTIDE SEQUENCE [LARGE SCALE GENOMIC DNA]</scope>
    <source>
        <strain evidence="7 10">JCM 13375</strain>
    </source>
</reference>
<evidence type="ECO:0000256" key="1">
    <source>
        <dbReference type="ARBA" id="ARBA00004651"/>
    </source>
</evidence>
<dbReference type="GO" id="GO:0005886">
    <property type="term" value="C:plasma membrane"/>
    <property type="evidence" value="ECO:0007669"/>
    <property type="project" value="UniProtKB-SubCell"/>
</dbReference>
<dbReference type="Proteomes" id="UP000070409">
    <property type="component" value="Unassembled WGS sequence"/>
</dbReference>
<name>A0A137ZXX5_9ACTN</name>
<evidence type="ECO:0000313" key="8">
    <source>
        <dbReference type="EMBL" id="KXP03043.1"/>
    </source>
</evidence>
<reference evidence="8" key="1">
    <citation type="submission" date="2016-02" db="EMBL/GenBank/DDBJ databases">
        <authorList>
            <person name="Teng J.L."/>
            <person name="Yang Y."/>
            <person name="Huang Y."/>
            <person name="Guo F."/>
            <person name="Wei W."/>
            <person name="Chen J.H."/>
            <person name="Wong S.Y."/>
            <person name="Lau S.K."/>
            <person name="Woo P.C."/>
        </authorList>
    </citation>
    <scope>NUCLEOTIDE SEQUENCE</scope>
    <source>
        <strain evidence="8">JCM 15929</strain>
    </source>
</reference>
<evidence type="ECO:0000256" key="2">
    <source>
        <dbReference type="ARBA" id="ARBA00022475"/>
    </source>
</evidence>
<evidence type="ECO:0000313" key="7">
    <source>
        <dbReference type="EMBL" id="KXO98272.1"/>
    </source>
</evidence>
<evidence type="ECO:0000256" key="5">
    <source>
        <dbReference type="ARBA" id="ARBA00023136"/>
    </source>
</evidence>
<evidence type="ECO:0000256" key="4">
    <source>
        <dbReference type="ARBA" id="ARBA00022989"/>
    </source>
</evidence>
<protein>
    <recommendedName>
        <fullName evidence="11">Cytochrome c oxidase assembly protein</fullName>
    </recommendedName>
</protein>
<organism evidence="8 9">
    <name type="scientific">Tsukamurella pseudospumae</name>
    <dbReference type="NCBI Taxonomy" id="239498"/>
    <lineage>
        <taxon>Bacteria</taxon>
        <taxon>Bacillati</taxon>
        <taxon>Actinomycetota</taxon>
        <taxon>Actinomycetes</taxon>
        <taxon>Mycobacteriales</taxon>
        <taxon>Tsukamurellaceae</taxon>
        <taxon>Tsukamurella</taxon>
    </lineage>
</organism>
<feature type="transmembrane region" description="Helical" evidence="6">
    <location>
        <begin position="138"/>
        <end position="162"/>
    </location>
</feature>
<keyword evidence="4 6" id="KW-1133">Transmembrane helix</keyword>
<dbReference type="AlphaFoldDB" id="A0A137ZXX5"/>
<keyword evidence="10" id="KW-1185">Reference proteome</keyword>
<evidence type="ECO:0000256" key="6">
    <source>
        <dbReference type="SAM" id="Phobius"/>
    </source>
</evidence>
<evidence type="ECO:0000256" key="3">
    <source>
        <dbReference type="ARBA" id="ARBA00022692"/>
    </source>
</evidence>
<feature type="transmembrane region" description="Helical" evidence="6">
    <location>
        <begin position="215"/>
        <end position="236"/>
    </location>
</feature>
<dbReference type="EMBL" id="LSRE01000013">
    <property type="protein sequence ID" value="KXO98272.1"/>
    <property type="molecule type" value="Genomic_DNA"/>
</dbReference>
<reference evidence="9" key="2">
    <citation type="submission" date="2016-02" db="EMBL/GenBank/DDBJ databases">
        <authorList>
            <person name="Wen L."/>
            <person name="He K."/>
            <person name="Yang H."/>
        </authorList>
    </citation>
    <scope>NUCLEOTIDE SEQUENCE [LARGE SCALE GENOMIC DNA]</scope>
    <source>
        <strain evidence="9">JCM 15929</strain>
    </source>
</reference>
<evidence type="ECO:0000313" key="10">
    <source>
        <dbReference type="Proteomes" id="UP000070409"/>
    </source>
</evidence>
<feature type="transmembrane region" description="Helical" evidence="6">
    <location>
        <begin position="23"/>
        <end position="42"/>
    </location>
</feature>
<comment type="caution">
    <text evidence="8">The sequence shown here is derived from an EMBL/GenBank/DDBJ whole genome shotgun (WGS) entry which is preliminary data.</text>
</comment>
<comment type="subcellular location">
    <subcellularLocation>
        <location evidence="1">Cell membrane</location>
        <topology evidence="1">Multi-pass membrane protein</topology>
    </subcellularLocation>
</comment>
<keyword evidence="5 6" id="KW-0472">Membrane</keyword>
<feature type="transmembrane region" description="Helical" evidence="6">
    <location>
        <begin position="54"/>
        <end position="75"/>
    </location>
</feature>
<keyword evidence="2" id="KW-1003">Cell membrane</keyword>
<dbReference type="Proteomes" id="UP000070258">
    <property type="component" value="Unassembled WGS sequence"/>
</dbReference>
<dbReference type="EMBL" id="LSRF01000058">
    <property type="protein sequence ID" value="KXP03043.1"/>
    <property type="molecule type" value="Genomic_DNA"/>
</dbReference>
<feature type="transmembrane region" description="Helical" evidence="6">
    <location>
        <begin position="256"/>
        <end position="275"/>
    </location>
</feature>
<dbReference type="STRING" id="239498.AXK60_14290"/>
<sequence>MTIPDPPVEAPSILGMLAWDPPALPILPLAAIAAAALYVAGVRTLRRKGRRWPVARLVSFLLGCAVLAGVTGLRIEAYTWHLFSAFMFQQLTLSILVPPLLIGGAPGVLLLRATPHRGLGRVVLGAALGLLRSPAPRILLHSAFTIPLFLVSYYGVYLAGVVDAIGGTRAGHTALQVFFLGAGLLFIIPILSIGPLPGRDSWLMRFFDIFIEMPLHVFIGVILMMATTPMVAAFAAPPTSWGIDPLRDQSIAGALAWSYGEPVAMITTCLFALRWRRAERRDAERAGADRREADETNAYNAYLRELGRG</sequence>
<dbReference type="InterPro" id="IPR019108">
    <property type="entry name" value="Caa3_assmbl_CtaG-rel"/>
</dbReference>
<dbReference type="Pfam" id="PF09678">
    <property type="entry name" value="Caa3_CtaG"/>
    <property type="match status" value="1"/>
</dbReference>
<proteinExistence type="predicted"/>